<name>A0ABM4WBG2_COFAR</name>
<dbReference type="NCBIfam" id="NF002010">
    <property type="entry name" value="PRK00811.1"/>
    <property type="match status" value="1"/>
</dbReference>
<organism evidence="9 10">
    <name type="scientific">Coffea arabica</name>
    <name type="common">Arabian coffee</name>
    <dbReference type="NCBI Taxonomy" id="13443"/>
    <lineage>
        <taxon>Eukaryota</taxon>
        <taxon>Viridiplantae</taxon>
        <taxon>Streptophyta</taxon>
        <taxon>Embryophyta</taxon>
        <taxon>Tracheophyta</taxon>
        <taxon>Spermatophyta</taxon>
        <taxon>Magnoliopsida</taxon>
        <taxon>eudicotyledons</taxon>
        <taxon>Gunneridae</taxon>
        <taxon>Pentapetalae</taxon>
        <taxon>asterids</taxon>
        <taxon>lamiids</taxon>
        <taxon>Gentianales</taxon>
        <taxon>Rubiaceae</taxon>
        <taxon>Ixoroideae</taxon>
        <taxon>Gardenieae complex</taxon>
        <taxon>Bertiereae - Coffeeae clade</taxon>
        <taxon>Coffeeae</taxon>
        <taxon>Coffea</taxon>
    </lineage>
</organism>
<dbReference type="NCBIfam" id="TIGR00417">
    <property type="entry name" value="speE"/>
    <property type="match status" value="1"/>
</dbReference>
<evidence type="ECO:0000256" key="7">
    <source>
        <dbReference type="RuleBase" id="RU003836"/>
    </source>
</evidence>
<dbReference type="PANTHER" id="PTHR11558:SF11">
    <property type="entry name" value="SPERMIDINE SYNTHASE"/>
    <property type="match status" value="1"/>
</dbReference>
<dbReference type="GeneID" id="113719303"/>
<dbReference type="Pfam" id="PF01564">
    <property type="entry name" value="Spermine_synth"/>
    <property type="match status" value="1"/>
</dbReference>
<keyword evidence="4 6" id="KW-0808">Transferase</keyword>
<evidence type="ECO:0000256" key="5">
    <source>
        <dbReference type="ARBA" id="ARBA00049307"/>
    </source>
</evidence>
<dbReference type="InterPro" id="IPR029063">
    <property type="entry name" value="SAM-dependent_MTases_sf"/>
</dbReference>
<dbReference type="InterPro" id="IPR035246">
    <property type="entry name" value="Spermidine_synt_N"/>
</dbReference>
<dbReference type="PROSITE" id="PS51006">
    <property type="entry name" value="PABS_2"/>
    <property type="match status" value="1"/>
</dbReference>
<dbReference type="InterPro" id="IPR001045">
    <property type="entry name" value="Spermi_synthase"/>
</dbReference>
<evidence type="ECO:0000313" key="9">
    <source>
        <dbReference type="Proteomes" id="UP001652660"/>
    </source>
</evidence>
<dbReference type="PROSITE" id="PS01330">
    <property type="entry name" value="PABS_1"/>
    <property type="match status" value="1"/>
</dbReference>
<feature type="domain" description="PABS" evidence="8">
    <location>
        <begin position="55"/>
        <end position="292"/>
    </location>
</feature>
<dbReference type="EC" id="2.5.1.16" evidence="3"/>
<comment type="similarity">
    <text evidence="2 7">Belongs to the spermidine/spermine synthase family.</text>
</comment>
<dbReference type="Gene3D" id="2.30.140.10">
    <property type="entry name" value="Spermidine synthase, tetramerisation domain"/>
    <property type="match status" value="1"/>
</dbReference>
<evidence type="ECO:0000256" key="4">
    <source>
        <dbReference type="ARBA" id="ARBA00022679"/>
    </source>
</evidence>
<comment type="pathway">
    <text evidence="1">Amine and polyamine biosynthesis; spermidine biosynthesis; spermidine from putrescine: step 1/1.</text>
</comment>
<dbReference type="Gene3D" id="3.40.50.150">
    <property type="entry name" value="Vaccinia Virus protein VP39"/>
    <property type="match status" value="1"/>
</dbReference>
<evidence type="ECO:0000313" key="10">
    <source>
        <dbReference type="RefSeq" id="XP_071929134.1"/>
    </source>
</evidence>
<reference evidence="10" key="1">
    <citation type="submission" date="2025-08" db="UniProtKB">
        <authorList>
            <consortium name="RefSeq"/>
        </authorList>
    </citation>
    <scope>IDENTIFICATION</scope>
    <source>
        <tissue evidence="10">Leaves</tissue>
    </source>
</reference>
<evidence type="ECO:0000259" key="8">
    <source>
        <dbReference type="PROSITE" id="PS51006"/>
    </source>
</evidence>
<evidence type="ECO:0000256" key="2">
    <source>
        <dbReference type="ARBA" id="ARBA00007867"/>
    </source>
</evidence>
<dbReference type="InterPro" id="IPR030374">
    <property type="entry name" value="PABS"/>
</dbReference>
<evidence type="ECO:0000256" key="3">
    <source>
        <dbReference type="ARBA" id="ARBA00012455"/>
    </source>
</evidence>
<dbReference type="SUPFAM" id="SSF53335">
    <property type="entry name" value="S-adenosyl-L-methionine-dependent methyltransferases"/>
    <property type="match status" value="1"/>
</dbReference>
<feature type="active site" description="Proton acceptor" evidence="6">
    <location>
        <position position="211"/>
    </location>
</feature>
<proteinExistence type="inferred from homology"/>
<gene>
    <name evidence="10" type="primary">LOC113719303</name>
</gene>
<dbReference type="RefSeq" id="XP_071929134.1">
    <property type="nucleotide sequence ID" value="XM_072073033.1"/>
</dbReference>
<sequence>MAEQLVTELPVKRAREEGGEQVSNGVSSVGMADAVNSNSKEEAAQLPDGVSSVIPGWFSEISPMWPGEAHSLKVEKILFQGKSDYQNVMVFQSSTYGKVLVLDGVIQLTERDECAYQEMIAHLPLCSIPSPKKVLVIGGGDGGVLREVARHLSVEQIDICEIDKMVVDVSKQFFPDVAVGFEDPRVVLHIGDGVAFLKAVPEGTYDAIIVDSSDPIGPAQELFEKPFFESVAKALRPGGVVCTQAESIWLHMHIIEDIVANCRQIFKGSVNYAWTTVPTYPSGVIGFMLCSTEGPPVDFKHPINPIDANDGRSKTMKPLKFYNSEEIRAGARPLRNRSVLHSTSNNNVRLAF</sequence>
<dbReference type="Pfam" id="PF17284">
    <property type="entry name" value="Spermine_synt_N"/>
    <property type="match status" value="1"/>
</dbReference>
<dbReference type="InterPro" id="IPR037163">
    <property type="entry name" value="Spermidine_synt_N_sf"/>
</dbReference>
<dbReference type="Proteomes" id="UP001652660">
    <property type="component" value="Chromosome 11e"/>
</dbReference>
<evidence type="ECO:0000256" key="1">
    <source>
        <dbReference type="ARBA" id="ARBA00005123"/>
    </source>
</evidence>
<comment type="catalytic activity">
    <reaction evidence="5">
        <text>S-adenosyl 3-(methylsulfanyl)propylamine + putrescine = S-methyl-5'-thioadenosine + spermidine + H(+)</text>
        <dbReference type="Rhea" id="RHEA:12721"/>
        <dbReference type="ChEBI" id="CHEBI:15378"/>
        <dbReference type="ChEBI" id="CHEBI:17509"/>
        <dbReference type="ChEBI" id="CHEBI:57443"/>
        <dbReference type="ChEBI" id="CHEBI:57834"/>
        <dbReference type="ChEBI" id="CHEBI:326268"/>
        <dbReference type="EC" id="2.5.1.16"/>
    </reaction>
</comment>
<keyword evidence="6" id="KW-0620">Polyamine biosynthesis</keyword>
<protein>
    <recommendedName>
        <fullName evidence="3">spermidine synthase</fullName>
        <ecNumber evidence="3">2.5.1.16</ecNumber>
    </recommendedName>
</protein>
<dbReference type="HAMAP" id="MF_00198">
    <property type="entry name" value="Spermidine_synth"/>
    <property type="match status" value="1"/>
</dbReference>
<evidence type="ECO:0000256" key="6">
    <source>
        <dbReference type="PROSITE-ProRule" id="PRU00354"/>
    </source>
</evidence>
<dbReference type="CDD" id="cd02440">
    <property type="entry name" value="AdoMet_MTases"/>
    <property type="match status" value="1"/>
</dbReference>
<dbReference type="PANTHER" id="PTHR11558">
    <property type="entry name" value="SPERMIDINE/SPERMINE SYNTHASE"/>
    <property type="match status" value="1"/>
</dbReference>
<accession>A0ABM4WBG2</accession>
<keyword evidence="9" id="KW-1185">Reference proteome</keyword>
<dbReference type="InterPro" id="IPR030373">
    <property type="entry name" value="PABS_CS"/>
</dbReference>